<reference evidence="1" key="1">
    <citation type="journal article" date="2014" name="Int. J. Syst. Evol. Microbiol.">
        <title>Complete genome sequence of Corynebacterium casei LMG S-19264T (=DSM 44701T), isolated from a smear-ripened cheese.</title>
        <authorList>
            <consortium name="US DOE Joint Genome Institute (JGI-PGF)"/>
            <person name="Walter F."/>
            <person name="Albersmeier A."/>
            <person name="Kalinowski J."/>
            <person name="Ruckert C."/>
        </authorList>
    </citation>
    <scope>NUCLEOTIDE SEQUENCE</scope>
    <source>
        <strain evidence="1">CGMCC 1.12187</strain>
    </source>
</reference>
<evidence type="ECO:0000313" key="1">
    <source>
        <dbReference type="EMBL" id="GGG50811.1"/>
    </source>
</evidence>
<reference evidence="1" key="2">
    <citation type="submission" date="2020-09" db="EMBL/GenBank/DDBJ databases">
        <authorList>
            <person name="Sun Q."/>
            <person name="Zhou Y."/>
        </authorList>
    </citation>
    <scope>NUCLEOTIDE SEQUENCE</scope>
    <source>
        <strain evidence="1">CGMCC 1.12187</strain>
    </source>
</reference>
<protein>
    <submittedName>
        <fullName evidence="1">Uncharacterized protein</fullName>
    </submittedName>
</protein>
<evidence type="ECO:0000313" key="2">
    <source>
        <dbReference type="Proteomes" id="UP000638848"/>
    </source>
</evidence>
<organism evidence="1 2">
    <name type="scientific">Kocuria dechangensis</name>
    <dbReference type="NCBI Taxonomy" id="1176249"/>
    <lineage>
        <taxon>Bacteria</taxon>
        <taxon>Bacillati</taxon>
        <taxon>Actinomycetota</taxon>
        <taxon>Actinomycetes</taxon>
        <taxon>Micrococcales</taxon>
        <taxon>Micrococcaceae</taxon>
        <taxon>Kocuria</taxon>
    </lineage>
</organism>
<comment type="caution">
    <text evidence="1">The sequence shown here is derived from an EMBL/GenBank/DDBJ whole genome shotgun (WGS) entry which is preliminary data.</text>
</comment>
<keyword evidence="2" id="KW-1185">Reference proteome</keyword>
<dbReference type="EMBL" id="BMEQ01000004">
    <property type="protein sequence ID" value="GGG50811.1"/>
    <property type="molecule type" value="Genomic_DNA"/>
</dbReference>
<accession>A0A917GLD1</accession>
<gene>
    <name evidence="1" type="ORF">GCM10011374_11790</name>
</gene>
<name>A0A917GLD1_9MICC</name>
<proteinExistence type="predicted"/>
<sequence>MLTSHGTRLPRHELAAIVFQQYKEDGEPISKSKAGRIADKIIRGTFNPDPRLASAIEYQDPTGNTAAANVDRERQRPQCIAAKLTHQGLSSPPGGNRNVY</sequence>
<dbReference type="AlphaFoldDB" id="A0A917GLD1"/>
<dbReference type="Proteomes" id="UP000638848">
    <property type="component" value="Unassembled WGS sequence"/>
</dbReference>